<sequence>MSAHIPYLTYTHFEEKYGDRIGIEDVVINKRKFQYEEEVKDPNSGDAWFDYIQLLESSASLDSTRDLYERVIANVPPLQEKKYWQRYIYLWINYALYEELIANDIDRTREVYKSCVSIIPHSQFTFAKVWLLYAQFEIRQKELATARKVLGTAIGKCPKPKLFKGYIELELQLREFDRCRKIYEKYLEYDPGNSITWIKYAELEAILGDVDRSRAIYHLAINQPLMDMPEVLWKSFIDFETEQRV</sequence>
<keyword evidence="5" id="KW-0677">Repeat</keyword>
<dbReference type="eggNOG" id="KOG1915">
    <property type="taxonomic scope" value="Eukaryota"/>
</dbReference>
<reference evidence="9" key="1">
    <citation type="submission" date="2017-05" db="UniProtKB">
        <authorList>
            <consortium name="EnsemblMetazoa"/>
        </authorList>
    </citation>
    <scope>IDENTIFICATION</scope>
</reference>
<dbReference type="SUPFAM" id="SSF48452">
    <property type="entry name" value="TPR-like"/>
    <property type="match status" value="1"/>
</dbReference>
<dbReference type="STRING" id="400682.A0A1X7U465"/>
<keyword evidence="6" id="KW-0508">mRNA splicing</keyword>
<dbReference type="Gene3D" id="1.25.40.10">
    <property type="entry name" value="Tetratricopeptide repeat domain"/>
    <property type="match status" value="1"/>
</dbReference>
<dbReference type="GO" id="GO:0071011">
    <property type="term" value="C:precatalytic spliceosome"/>
    <property type="evidence" value="ECO:0007669"/>
    <property type="project" value="TreeGrafter"/>
</dbReference>
<evidence type="ECO:0000256" key="3">
    <source>
        <dbReference type="ARBA" id="ARBA00022664"/>
    </source>
</evidence>
<comment type="similarity">
    <text evidence="2">Belongs to the crooked-neck family.</text>
</comment>
<evidence type="ECO:0000256" key="4">
    <source>
        <dbReference type="ARBA" id="ARBA00022728"/>
    </source>
</evidence>
<evidence type="ECO:0000256" key="1">
    <source>
        <dbReference type="ARBA" id="ARBA00004123"/>
    </source>
</evidence>
<dbReference type="Pfam" id="PF23233">
    <property type="entry name" value="HAT_Syf1_CNRKL1_N"/>
    <property type="match status" value="1"/>
</dbReference>
<dbReference type="InterPro" id="IPR003107">
    <property type="entry name" value="HAT"/>
</dbReference>
<dbReference type="PANTHER" id="PTHR11246:SF3">
    <property type="entry name" value="CROOKED NECK-LIKE PROTEIN 1"/>
    <property type="match status" value="1"/>
</dbReference>
<dbReference type="EnsemblMetazoa" id="Aqu2.1.22692_001">
    <property type="protein sequence ID" value="Aqu2.1.22692_001"/>
    <property type="gene ID" value="Aqu2.1.22692"/>
</dbReference>
<dbReference type="PANTHER" id="PTHR11246">
    <property type="entry name" value="PRE-MRNA SPLICING FACTOR"/>
    <property type="match status" value="1"/>
</dbReference>
<dbReference type="InterPro" id="IPR011990">
    <property type="entry name" value="TPR-like_helical_dom_sf"/>
</dbReference>
<evidence type="ECO:0000256" key="7">
    <source>
        <dbReference type="ARBA" id="ARBA00023242"/>
    </source>
</evidence>
<dbReference type="GO" id="GO:0000974">
    <property type="term" value="C:Prp19 complex"/>
    <property type="evidence" value="ECO:0007669"/>
    <property type="project" value="TreeGrafter"/>
</dbReference>
<keyword evidence="3" id="KW-0507">mRNA processing</keyword>
<dbReference type="GO" id="GO:0071007">
    <property type="term" value="C:U2-type catalytic step 2 spliceosome"/>
    <property type="evidence" value="ECO:0007669"/>
    <property type="project" value="TreeGrafter"/>
</dbReference>
<name>A0A1X7U465_AMPQE</name>
<dbReference type="GO" id="GO:0000245">
    <property type="term" value="P:spliceosomal complex assembly"/>
    <property type="evidence" value="ECO:0007669"/>
    <property type="project" value="TreeGrafter"/>
</dbReference>
<dbReference type="SMART" id="SM00386">
    <property type="entry name" value="HAT"/>
    <property type="match status" value="5"/>
</dbReference>
<dbReference type="AlphaFoldDB" id="A0A1X7U465"/>
<feature type="domain" description="Pre-mRNA-splicing factor Syf1-like N-terminal HAT-repeats" evidence="8">
    <location>
        <begin position="33"/>
        <end position="191"/>
    </location>
</feature>
<dbReference type="InParanoid" id="A0A1X7U465"/>
<organism evidence="9">
    <name type="scientific">Amphimedon queenslandica</name>
    <name type="common">Sponge</name>
    <dbReference type="NCBI Taxonomy" id="400682"/>
    <lineage>
        <taxon>Eukaryota</taxon>
        <taxon>Metazoa</taxon>
        <taxon>Porifera</taxon>
        <taxon>Demospongiae</taxon>
        <taxon>Heteroscleromorpha</taxon>
        <taxon>Haplosclerida</taxon>
        <taxon>Niphatidae</taxon>
        <taxon>Amphimedon</taxon>
    </lineage>
</organism>
<dbReference type="FunFam" id="1.25.40.10:FF:000327">
    <property type="entry name" value="Pre-mRNA-splicing factor CLF1"/>
    <property type="match status" value="1"/>
</dbReference>
<evidence type="ECO:0000256" key="6">
    <source>
        <dbReference type="ARBA" id="ARBA00023187"/>
    </source>
</evidence>
<dbReference type="OrthoDB" id="541719at2759"/>
<dbReference type="InterPro" id="IPR055433">
    <property type="entry name" value="HAT_Syf1-like_N"/>
</dbReference>
<dbReference type="InterPro" id="IPR045075">
    <property type="entry name" value="Syf1-like"/>
</dbReference>
<protein>
    <recommendedName>
        <fullName evidence="8">Pre-mRNA-splicing factor Syf1-like N-terminal HAT-repeats domain-containing protein</fullName>
    </recommendedName>
</protein>
<proteinExistence type="inferred from homology"/>
<comment type="subcellular location">
    <subcellularLocation>
        <location evidence="1">Nucleus</location>
    </subcellularLocation>
</comment>
<evidence type="ECO:0000259" key="8">
    <source>
        <dbReference type="Pfam" id="PF23233"/>
    </source>
</evidence>
<dbReference type="GO" id="GO:0071014">
    <property type="term" value="C:post-mRNA release spliceosomal complex"/>
    <property type="evidence" value="ECO:0007669"/>
    <property type="project" value="TreeGrafter"/>
</dbReference>
<evidence type="ECO:0000256" key="2">
    <source>
        <dbReference type="ARBA" id="ARBA00008644"/>
    </source>
</evidence>
<keyword evidence="4" id="KW-0747">Spliceosome</keyword>
<evidence type="ECO:0000313" key="9">
    <source>
        <dbReference type="EnsemblMetazoa" id="Aqu2.1.22692_001"/>
    </source>
</evidence>
<accession>A0A1X7U465</accession>
<keyword evidence="7" id="KW-0539">Nucleus</keyword>
<evidence type="ECO:0000256" key="5">
    <source>
        <dbReference type="ARBA" id="ARBA00022737"/>
    </source>
</evidence>